<gene>
    <name evidence="3" type="ORF">CIP107547_01668</name>
</gene>
<dbReference type="InterPro" id="IPR005545">
    <property type="entry name" value="YCII"/>
</dbReference>
<accession>A0A6J4WK65</accession>
<sequence length="100" mass="10992">MFAMTTYAFLYEYDPSSPKIAEHRPRHREFCAELKNDGVLIGSGPFIDGNGGALLVISLPESATIDDAQALMDKDPFYSEGAISKRTVHTWNPVLNVFGA</sequence>
<comment type="caution">
    <text evidence="3">The sequence shown here is derived from an EMBL/GenBank/DDBJ whole genome shotgun (WGS) entry which is preliminary data.</text>
</comment>
<dbReference type="AlphaFoldDB" id="A0A6J4WK65"/>
<dbReference type="EMBL" id="CADDAV010000020">
    <property type="protein sequence ID" value="CAB0609177.1"/>
    <property type="molecule type" value="Genomic_DNA"/>
</dbReference>
<dbReference type="Pfam" id="PF03795">
    <property type="entry name" value="YCII"/>
    <property type="match status" value="1"/>
</dbReference>
<dbReference type="InterPro" id="IPR011008">
    <property type="entry name" value="Dimeric_a/b-barrel"/>
</dbReference>
<dbReference type="Proteomes" id="UP000480222">
    <property type="component" value="Unassembled WGS sequence"/>
</dbReference>
<dbReference type="Gene3D" id="3.30.70.1060">
    <property type="entry name" value="Dimeric alpha+beta barrel"/>
    <property type="match status" value="1"/>
</dbReference>
<protein>
    <recommendedName>
        <fullName evidence="2">YCII-related domain-containing protein</fullName>
    </recommendedName>
</protein>
<reference evidence="3 4" key="1">
    <citation type="submission" date="2020-02" db="EMBL/GenBank/DDBJ databases">
        <authorList>
            <person name="Brisse S."/>
        </authorList>
    </citation>
    <scope>NUCLEOTIDE SEQUENCE [LARGE SCALE GENOMIC DNA]</scope>
    <source>
        <strain evidence="3">CIP107547</strain>
    </source>
</reference>
<dbReference type="SUPFAM" id="SSF54909">
    <property type="entry name" value="Dimeric alpha+beta barrel"/>
    <property type="match status" value="1"/>
</dbReference>
<evidence type="ECO:0000313" key="3">
    <source>
        <dbReference type="EMBL" id="CAB0609177.1"/>
    </source>
</evidence>
<organism evidence="3 4">
    <name type="scientific">Corynebacterium diphtheriae</name>
    <dbReference type="NCBI Taxonomy" id="1717"/>
    <lineage>
        <taxon>Bacteria</taxon>
        <taxon>Bacillati</taxon>
        <taxon>Actinomycetota</taxon>
        <taxon>Actinomycetes</taxon>
        <taxon>Mycobacteriales</taxon>
        <taxon>Corynebacteriaceae</taxon>
        <taxon>Corynebacterium</taxon>
    </lineage>
</organism>
<evidence type="ECO:0000313" key="4">
    <source>
        <dbReference type="Proteomes" id="UP000480222"/>
    </source>
</evidence>
<comment type="similarity">
    <text evidence="1">Belongs to the YciI family.</text>
</comment>
<name>A0A6J4WK65_CORDP</name>
<feature type="domain" description="YCII-related" evidence="2">
    <location>
        <begin position="7"/>
        <end position="92"/>
    </location>
</feature>
<proteinExistence type="inferred from homology"/>
<dbReference type="KEGG" id="cdip:ERS451417_01483"/>
<evidence type="ECO:0000259" key="2">
    <source>
        <dbReference type="Pfam" id="PF03795"/>
    </source>
</evidence>
<evidence type="ECO:0000256" key="1">
    <source>
        <dbReference type="ARBA" id="ARBA00007689"/>
    </source>
</evidence>